<gene>
    <name evidence="1" type="ORF">SAMN05421803_14614</name>
</gene>
<sequence>MTGQDTPARVSATHIDMRWIVAGGDVIGQVINLPRPLPTALFSLPRPPARLAGRVAELEALLAELAPPTGDDTDTGSSPVGDTSAGVVVSAVAGMGGVGKTALVLAAGAIASYKEWFCAELYVDLRGYTPGQEALSAEAALDVLLRQMGVDAQEIPAEAGERASFYRSALAALSRADARNRPVLVVADNARSAAQVRPLLPGTGGHRLLSTTRGGLHALAGARHVDLDVLDSADSLALLAFALTAAHPQDARADDEAGLGRLAGVCGHLPLALEITAAQLARKPLLSPDTLSERLEKAVSRVDKIKDHGTDVERTRVLRAVFDTSLDQLTPEEVRVFLLVAAAPGPTTSTTAAAVLTGLDPDEAEEVLEELQAAHLLTQPATARWGAHDLLTDHVTTHPHPPKDRPQAMARLLDHYTATTSAADQHVRALPGQEVPGEFPDREAALEWLDAERATLVAAALAAPALGHPRAAVSLPLAMAYYLNHRRSFEDLEKVSASAQKAAHAVGDAHREASAWNNL</sequence>
<accession>A0A1M6WMD0</accession>
<reference evidence="1 2" key="1">
    <citation type="submission" date="2016-11" db="EMBL/GenBank/DDBJ databases">
        <authorList>
            <person name="Jaros S."/>
            <person name="Januszkiewicz K."/>
            <person name="Wedrychowicz H."/>
        </authorList>
    </citation>
    <scope>NUCLEOTIDE SEQUENCE [LARGE SCALE GENOMIC DNA]</scope>
    <source>
        <strain evidence="1 2">CGMCC 4.5723</strain>
    </source>
</reference>
<evidence type="ECO:0008006" key="3">
    <source>
        <dbReference type="Google" id="ProtNLM"/>
    </source>
</evidence>
<organism evidence="1 2">
    <name type="scientific">Nocardiopsis flavescens</name>
    <dbReference type="NCBI Taxonomy" id="758803"/>
    <lineage>
        <taxon>Bacteria</taxon>
        <taxon>Bacillati</taxon>
        <taxon>Actinomycetota</taxon>
        <taxon>Actinomycetes</taxon>
        <taxon>Streptosporangiales</taxon>
        <taxon>Nocardiopsidaceae</taxon>
        <taxon>Nocardiopsis</taxon>
    </lineage>
</organism>
<dbReference type="EMBL" id="FQZK01000046">
    <property type="protein sequence ID" value="SHK94685.1"/>
    <property type="molecule type" value="Genomic_DNA"/>
</dbReference>
<dbReference type="Gene3D" id="3.40.50.300">
    <property type="entry name" value="P-loop containing nucleotide triphosphate hydrolases"/>
    <property type="match status" value="1"/>
</dbReference>
<name>A0A1M6WMD0_9ACTN</name>
<protein>
    <recommendedName>
        <fullName evidence="3">NB-ARC domain-containing protein</fullName>
    </recommendedName>
</protein>
<dbReference type="PRINTS" id="PR00364">
    <property type="entry name" value="DISEASERSIST"/>
</dbReference>
<dbReference type="SUPFAM" id="SSF52540">
    <property type="entry name" value="P-loop containing nucleoside triphosphate hydrolases"/>
    <property type="match status" value="1"/>
</dbReference>
<proteinExistence type="predicted"/>
<dbReference type="InterPro" id="IPR027417">
    <property type="entry name" value="P-loop_NTPase"/>
</dbReference>
<keyword evidence="2" id="KW-1185">Reference proteome</keyword>
<dbReference type="STRING" id="758803.SAMN05421803_14614"/>
<dbReference type="AlphaFoldDB" id="A0A1M6WMD0"/>
<dbReference type="PANTHER" id="PTHR47691:SF3">
    <property type="entry name" value="HTH-TYPE TRANSCRIPTIONAL REGULATOR RV0890C-RELATED"/>
    <property type="match status" value="1"/>
</dbReference>
<dbReference type="PANTHER" id="PTHR47691">
    <property type="entry name" value="REGULATOR-RELATED"/>
    <property type="match status" value="1"/>
</dbReference>
<feature type="non-terminal residue" evidence="1">
    <location>
        <position position="519"/>
    </location>
</feature>
<evidence type="ECO:0000313" key="1">
    <source>
        <dbReference type="EMBL" id="SHK94685.1"/>
    </source>
</evidence>
<evidence type="ECO:0000313" key="2">
    <source>
        <dbReference type="Proteomes" id="UP000184452"/>
    </source>
</evidence>
<dbReference type="Proteomes" id="UP000184452">
    <property type="component" value="Unassembled WGS sequence"/>
</dbReference>